<dbReference type="SUPFAM" id="SSF52374">
    <property type="entry name" value="Nucleotidylyl transferase"/>
    <property type="match status" value="1"/>
</dbReference>
<keyword evidence="18" id="KW-1185">Reference proteome</keyword>
<sequence>MELIRGLQNIKPNHRGCVLTIGNFDGVHLGHQAVLSQVQQIAKARSLPAVVMVFEPQPLELFNPAAAPARLTRFREKYHWLKVQGLDRLLCASFNREFAAQDPEQFITGLLLEKLNVQHLIVGDDFCFGKNRSGNFALLQQAAQQHGFGLTNTASLKQDDVRVSSTLIRQALERDELALAEAMLGRPFSLMGRVRHGEKVGRQLGFPTANVWLYRNKLPVRGVYAIEAFTGQGHFHGVANIGARPTLQGKKEQLEAHFFDFQGDLYGQQIEVILRHKIRAERKFASLPELQQQIQLDAAAARSYFSISN</sequence>
<dbReference type="OrthoDB" id="9803667at2"/>
<keyword evidence="8 15" id="KW-0547">Nucleotide-binding</keyword>
<keyword evidence="6 15" id="KW-0808">Transferase</keyword>
<evidence type="ECO:0000256" key="6">
    <source>
        <dbReference type="ARBA" id="ARBA00022679"/>
    </source>
</evidence>
<evidence type="ECO:0000256" key="8">
    <source>
        <dbReference type="ARBA" id="ARBA00022741"/>
    </source>
</evidence>
<keyword evidence="12" id="KW-0511">Multifunctional enzyme</keyword>
<name>A0A437R528_9GAMM</name>
<evidence type="ECO:0000256" key="5">
    <source>
        <dbReference type="ARBA" id="ARBA00022643"/>
    </source>
</evidence>
<dbReference type="EMBL" id="SACS01000001">
    <property type="protein sequence ID" value="RVU41777.1"/>
    <property type="molecule type" value="Genomic_DNA"/>
</dbReference>
<keyword evidence="5 15" id="KW-0288">FMN</keyword>
<comment type="catalytic activity">
    <reaction evidence="13 15">
        <text>riboflavin + ATP = FMN + ADP + H(+)</text>
        <dbReference type="Rhea" id="RHEA:14357"/>
        <dbReference type="ChEBI" id="CHEBI:15378"/>
        <dbReference type="ChEBI" id="CHEBI:30616"/>
        <dbReference type="ChEBI" id="CHEBI:57986"/>
        <dbReference type="ChEBI" id="CHEBI:58210"/>
        <dbReference type="ChEBI" id="CHEBI:456216"/>
        <dbReference type="EC" id="2.7.1.26"/>
    </reaction>
</comment>
<proteinExistence type="inferred from homology"/>
<dbReference type="CDD" id="cd02064">
    <property type="entry name" value="FAD_synthetase_N"/>
    <property type="match status" value="1"/>
</dbReference>
<evidence type="ECO:0000256" key="3">
    <source>
        <dbReference type="ARBA" id="ARBA00005201"/>
    </source>
</evidence>
<dbReference type="InterPro" id="IPR002606">
    <property type="entry name" value="Riboflavin_kinase_bac"/>
</dbReference>
<evidence type="ECO:0000256" key="7">
    <source>
        <dbReference type="ARBA" id="ARBA00022695"/>
    </source>
</evidence>
<feature type="domain" description="Riboflavin kinase" evidence="16">
    <location>
        <begin position="183"/>
        <end position="306"/>
    </location>
</feature>
<dbReference type="Gene3D" id="3.40.50.620">
    <property type="entry name" value="HUPs"/>
    <property type="match status" value="1"/>
</dbReference>
<dbReference type="GO" id="GO:0003919">
    <property type="term" value="F:FMN adenylyltransferase activity"/>
    <property type="evidence" value="ECO:0007669"/>
    <property type="project" value="UniProtKB-UniRule"/>
</dbReference>
<dbReference type="PANTHER" id="PTHR22749:SF6">
    <property type="entry name" value="RIBOFLAVIN KINASE"/>
    <property type="match status" value="1"/>
</dbReference>
<dbReference type="GO" id="GO:0008531">
    <property type="term" value="F:riboflavin kinase activity"/>
    <property type="evidence" value="ECO:0007669"/>
    <property type="project" value="UniProtKB-UniRule"/>
</dbReference>
<reference evidence="17 18" key="1">
    <citation type="submission" date="2019-01" db="EMBL/GenBank/DDBJ databases">
        <authorList>
            <person name="Chen W.-M."/>
        </authorList>
    </citation>
    <scope>NUCLEOTIDE SEQUENCE [LARGE SCALE GENOMIC DNA]</scope>
    <source>
        <strain evidence="17 18">KYPC3</strain>
    </source>
</reference>
<dbReference type="InterPro" id="IPR023465">
    <property type="entry name" value="Riboflavin_kinase_dom_sf"/>
</dbReference>
<dbReference type="NCBIfam" id="NF004163">
    <property type="entry name" value="PRK05627.1-6"/>
    <property type="match status" value="1"/>
</dbReference>
<evidence type="ECO:0000256" key="2">
    <source>
        <dbReference type="ARBA" id="ARBA00004726"/>
    </source>
</evidence>
<dbReference type="AlphaFoldDB" id="A0A437R528"/>
<dbReference type="NCBIfam" id="TIGR00083">
    <property type="entry name" value="ribF"/>
    <property type="match status" value="1"/>
</dbReference>
<comment type="function">
    <text evidence="1">Catalyzes the phosphorylation of riboflavin to FMN followed by the adenylation of FMN to FAD.</text>
</comment>
<evidence type="ECO:0000259" key="16">
    <source>
        <dbReference type="SMART" id="SM00904"/>
    </source>
</evidence>
<dbReference type="Gene3D" id="2.40.30.30">
    <property type="entry name" value="Riboflavin kinase-like"/>
    <property type="match status" value="1"/>
</dbReference>
<dbReference type="NCBIfam" id="NF004159">
    <property type="entry name" value="PRK05627.1-2"/>
    <property type="match status" value="1"/>
</dbReference>
<dbReference type="InterPro" id="IPR015865">
    <property type="entry name" value="Riboflavin_kinase_bac/euk"/>
</dbReference>
<comment type="pathway">
    <text evidence="3 15">Cofactor biosynthesis; FMN biosynthesis; FMN from riboflavin (ATP route): step 1/1.</text>
</comment>
<dbReference type="InterPro" id="IPR015864">
    <property type="entry name" value="FAD_synthase"/>
</dbReference>
<dbReference type="Pfam" id="PF01687">
    <property type="entry name" value="Flavokinase"/>
    <property type="match status" value="1"/>
</dbReference>
<comment type="similarity">
    <text evidence="15">Belongs to the ribF family.</text>
</comment>
<dbReference type="GO" id="GO:0005524">
    <property type="term" value="F:ATP binding"/>
    <property type="evidence" value="ECO:0007669"/>
    <property type="project" value="UniProtKB-UniRule"/>
</dbReference>
<comment type="pathway">
    <text evidence="2 15">Cofactor biosynthesis; FAD biosynthesis; FAD from FMN: step 1/1.</text>
</comment>
<evidence type="ECO:0000256" key="9">
    <source>
        <dbReference type="ARBA" id="ARBA00022777"/>
    </source>
</evidence>
<dbReference type="RefSeq" id="WP_127697168.1">
    <property type="nucleotide sequence ID" value="NZ_SACS01000001.1"/>
</dbReference>
<dbReference type="EC" id="2.7.7.2" evidence="15"/>
<organism evidence="17 18">
    <name type="scientific">Rheinheimera riviphila</name>
    <dbReference type="NCBI Taxonomy" id="1834037"/>
    <lineage>
        <taxon>Bacteria</taxon>
        <taxon>Pseudomonadati</taxon>
        <taxon>Pseudomonadota</taxon>
        <taxon>Gammaproteobacteria</taxon>
        <taxon>Chromatiales</taxon>
        <taxon>Chromatiaceae</taxon>
        <taxon>Rheinheimera</taxon>
    </lineage>
</organism>
<evidence type="ECO:0000256" key="14">
    <source>
        <dbReference type="ARBA" id="ARBA00049494"/>
    </source>
</evidence>
<dbReference type="Proteomes" id="UP000283077">
    <property type="component" value="Unassembled WGS sequence"/>
</dbReference>
<dbReference type="GO" id="GO:0009398">
    <property type="term" value="P:FMN biosynthetic process"/>
    <property type="evidence" value="ECO:0007669"/>
    <property type="project" value="UniProtKB-UniRule"/>
</dbReference>
<dbReference type="SUPFAM" id="SSF82114">
    <property type="entry name" value="Riboflavin kinase-like"/>
    <property type="match status" value="1"/>
</dbReference>
<evidence type="ECO:0000256" key="1">
    <source>
        <dbReference type="ARBA" id="ARBA00002121"/>
    </source>
</evidence>
<comment type="caution">
    <text evidence="17">The sequence shown here is derived from an EMBL/GenBank/DDBJ whole genome shotgun (WGS) entry which is preliminary data.</text>
</comment>
<keyword evidence="4 15" id="KW-0285">Flavoprotein</keyword>
<accession>A0A437R528</accession>
<evidence type="ECO:0000256" key="10">
    <source>
        <dbReference type="ARBA" id="ARBA00022827"/>
    </source>
</evidence>
<comment type="catalytic activity">
    <reaction evidence="14 15">
        <text>FMN + ATP + H(+) = FAD + diphosphate</text>
        <dbReference type="Rhea" id="RHEA:17237"/>
        <dbReference type="ChEBI" id="CHEBI:15378"/>
        <dbReference type="ChEBI" id="CHEBI:30616"/>
        <dbReference type="ChEBI" id="CHEBI:33019"/>
        <dbReference type="ChEBI" id="CHEBI:57692"/>
        <dbReference type="ChEBI" id="CHEBI:58210"/>
        <dbReference type="EC" id="2.7.7.2"/>
    </reaction>
</comment>
<dbReference type="FunFam" id="3.40.50.620:FF:000021">
    <property type="entry name" value="Riboflavin biosynthesis protein"/>
    <property type="match status" value="1"/>
</dbReference>
<keyword evidence="10 15" id="KW-0274">FAD</keyword>
<dbReference type="PIRSF" id="PIRSF004491">
    <property type="entry name" value="FAD_Synth"/>
    <property type="match status" value="1"/>
</dbReference>
<evidence type="ECO:0000256" key="11">
    <source>
        <dbReference type="ARBA" id="ARBA00022840"/>
    </source>
</evidence>
<evidence type="ECO:0000256" key="15">
    <source>
        <dbReference type="PIRNR" id="PIRNR004491"/>
    </source>
</evidence>
<dbReference type="EC" id="2.7.1.26" evidence="15"/>
<evidence type="ECO:0000313" key="17">
    <source>
        <dbReference type="EMBL" id="RVU41777.1"/>
    </source>
</evidence>
<dbReference type="GO" id="GO:0009231">
    <property type="term" value="P:riboflavin biosynthetic process"/>
    <property type="evidence" value="ECO:0007669"/>
    <property type="project" value="InterPro"/>
</dbReference>
<protein>
    <recommendedName>
        <fullName evidence="15">Riboflavin biosynthesis protein</fullName>
    </recommendedName>
    <domain>
        <recommendedName>
            <fullName evidence="15">Riboflavin kinase</fullName>
            <ecNumber evidence="15">2.7.1.26</ecNumber>
        </recommendedName>
        <alternativeName>
            <fullName evidence="15">Flavokinase</fullName>
        </alternativeName>
    </domain>
    <domain>
        <recommendedName>
            <fullName evidence="15">FMN adenylyltransferase</fullName>
            <ecNumber evidence="15">2.7.7.2</ecNumber>
        </recommendedName>
        <alternativeName>
            <fullName evidence="15">FAD pyrophosphorylase</fullName>
        </alternativeName>
        <alternativeName>
            <fullName evidence="15">FAD synthase</fullName>
        </alternativeName>
    </domain>
</protein>
<dbReference type="UniPathway" id="UPA00277">
    <property type="reaction ID" value="UER00407"/>
</dbReference>
<gene>
    <name evidence="17" type="ORF">EOE67_00845</name>
</gene>
<keyword evidence="9 15" id="KW-0418">Kinase</keyword>
<dbReference type="InterPro" id="IPR023468">
    <property type="entry name" value="Riboflavin_kinase"/>
</dbReference>
<evidence type="ECO:0000256" key="13">
    <source>
        <dbReference type="ARBA" id="ARBA00047880"/>
    </source>
</evidence>
<dbReference type="GO" id="GO:0006747">
    <property type="term" value="P:FAD biosynthetic process"/>
    <property type="evidence" value="ECO:0007669"/>
    <property type="project" value="UniProtKB-UniRule"/>
</dbReference>
<evidence type="ECO:0000256" key="4">
    <source>
        <dbReference type="ARBA" id="ARBA00022630"/>
    </source>
</evidence>
<dbReference type="PANTHER" id="PTHR22749">
    <property type="entry name" value="RIBOFLAVIN KINASE/FMN ADENYLYLTRANSFERASE"/>
    <property type="match status" value="1"/>
</dbReference>
<dbReference type="SMART" id="SM00904">
    <property type="entry name" value="Flavokinase"/>
    <property type="match status" value="1"/>
</dbReference>
<dbReference type="UniPathway" id="UPA00276">
    <property type="reaction ID" value="UER00406"/>
</dbReference>
<dbReference type="NCBIfam" id="NF004160">
    <property type="entry name" value="PRK05627.1-3"/>
    <property type="match status" value="1"/>
</dbReference>
<keyword evidence="7 15" id="KW-0548">Nucleotidyltransferase</keyword>
<evidence type="ECO:0000256" key="12">
    <source>
        <dbReference type="ARBA" id="ARBA00023268"/>
    </source>
</evidence>
<evidence type="ECO:0000313" key="18">
    <source>
        <dbReference type="Proteomes" id="UP000283077"/>
    </source>
</evidence>
<dbReference type="Pfam" id="PF06574">
    <property type="entry name" value="FAD_syn"/>
    <property type="match status" value="1"/>
</dbReference>
<dbReference type="NCBIfam" id="NF004162">
    <property type="entry name" value="PRK05627.1-5"/>
    <property type="match status" value="1"/>
</dbReference>
<keyword evidence="11 15" id="KW-0067">ATP-binding</keyword>
<dbReference type="InterPro" id="IPR014729">
    <property type="entry name" value="Rossmann-like_a/b/a_fold"/>
</dbReference>